<name>A0A6A6I182_9PLEO</name>
<proteinExistence type="predicted"/>
<protein>
    <recommendedName>
        <fullName evidence="5">Extracellular membrane protein CFEM domain-containing protein</fullName>
    </recommendedName>
</protein>
<feature type="chain" id="PRO_5025679566" description="Extracellular membrane protein CFEM domain-containing protein" evidence="2">
    <location>
        <begin position="23"/>
        <end position="236"/>
    </location>
</feature>
<dbReference type="OrthoDB" id="3797419at2759"/>
<evidence type="ECO:0000256" key="2">
    <source>
        <dbReference type="SAM" id="SignalP"/>
    </source>
</evidence>
<dbReference type="AlphaFoldDB" id="A0A6A6I182"/>
<reference evidence="3" key="1">
    <citation type="journal article" date="2020" name="Stud. Mycol.">
        <title>101 Dothideomycetes genomes: a test case for predicting lifestyles and emergence of pathogens.</title>
        <authorList>
            <person name="Haridas S."/>
            <person name="Albert R."/>
            <person name="Binder M."/>
            <person name="Bloem J."/>
            <person name="Labutti K."/>
            <person name="Salamov A."/>
            <person name="Andreopoulos B."/>
            <person name="Baker S."/>
            <person name="Barry K."/>
            <person name="Bills G."/>
            <person name="Bluhm B."/>
            <person name="Cannon C."/>
            <person name="Castanera R."/>
            <person name="Culley D."/>
            <person name="Daum C."/>
            <person name="Ezra D."/>
            <person name="Gonzalez J."/>
            <person name="Henrissat B."/>
            <person name="Kuo A."/>
            <person name="Liang C."/>
            <person name="Lipzen A."/>
            <person name="Lutzoni F."/>
            <person name="Magnuson J."/>
            <person name="Mondo S."/>
            <person name="Nolan M."/>
            <person name="Ohm R."/>
            <person name="Pangilinan J."/>
            <person name="Park H.-J."/>
            <person name="Ramirez L."/>
            <person name="Alfaro M."/>
            <person name="Sun H."/>
            <person name="Tritt A."/>
            <person name="Yoshinaga Y."/>
            <person name="Zwiers L.-H."/>
            <person name="Turgeon B."/>
            <person name="Goodwin S."/>
            <person name="Spatafora J."/>
            <person name="Crous P."/>
            <person name="Grigoriev I."/>
        </authorList>
    </citation>
    <scope>NUCLEOTIDE SEQUENCE</scope>
    <source>
        <strain evidence="3">CBS 122368</strain>
    </source>
</reference>
<evidence type="ECO:0008006" key="5">
    <source>
        <dbReference type="Google" id="ProtNLM"/>
    </source>
</evidence>
<evidence type="ECO:0000256" key="1">
    <source>
        <dbReference type="SAM" id="MobiDB-lite"/>
    </source>
</evidence>
<gene>
    <name evidence="3" type="ORF">BU26DRAFT_569088</name>
</gene>
<dbReference type="Proteomes" id="UP000800094">
    <property type="component" value="Unassembled WGS sequence"/>
</dbReference>
<organism evidence="3 4">
    <name type="scientific">Trematosphaeria pertusa</name>
    <dbReference type="NCBI Taxonomy" id="390896"/>
    <lineage>
        <taxon>Eukaryota</taxon>
        <taxon>Fungi</taxon>
        <taxon>Dikarya</taxon>
        <taxon>Ascomycota</taxon>
        <taxon>Pezizomycotina</taxon>
        <taxon>Dothideomycetes</taxon>
        <taxon>Pleosporomycetidae</taxon>
        <taxon>Pleosporales</taxon>
        <taxon>Massarineae</taxon>
        <taxon>Trematosphaeriaceae</taxon>
        <taxon>Trematosphaeria</taxon>
    </lineage>
</organism>
<dbReference type="EMBL" id="ML987203">
    <property type="protein sequence ID" value="KAF2244081.1"/>
    <property type="molecule type" value="Genomic_DNA"/>
</dbReference>
<accession>A0A6A6I182</accession>
<keyword evidence="2" id="KW-0732">Signal</keyword>
<keyword evidence="4" id="KW-1185">Reference proteome</keyword>
<feature type="region of interest" description="Disordered" evidence="1">
    <location>
        <begin position="129"/>
        <end position="161"/>
    </location>
</feature>
<evidence type="ECO:0000313" key="3">
    <source>
        <dbReference type="EMBL" id="KAF2244081.1"/>
    </source>
</evidence>
<dbReference type="RefSeq" id="XP_033679085.1">
    <property type="nucleotide sequence ID" value="XM_033833847.1"/>
</dbReference>
<sequence>MPSTITSAIVSTITIFVTLTSGIPQSPPDIPSAIEGLSECAQGVLFPLLADSQCNPGNFPCLCIELDRLGARGKIEEECSREEVAQYDDFQARTCPNPGRVVTPPNVTVTTSTIVIPISTGIVPTGTGSSNFSTTSGPFSNTTATGSPVQPTTPVQPTIPVEPSLTTSEVLIPTTGANGEPTTITSQVVSPVQPTSPSGPEFTGAAAAVEAPEFGTGRMGLIAGAIGLMGLVFAEL</sequence>
<dbReference type="GeneID" id="54587177"/>
<feature type="signal peptide" evidence="2">
    <location>
        <begin position="1"/>
        <end position="22"/>
    </location>
</feature>
<evidence type="ECO:0000313" key="4">
    <source>
        <dbReference type="Proteomes" id="UP000800094"/>
    </source>
</evidence>